<keyword evidence="3" id="KW-0805">Transcription regulation</keyword>
<evidence type="ECO:0000256" key="3">
    <source>
        <dbReference type="ARBA" id="ARBA00023015"/>
    </source>
</evidence>
<evidence type="ECO:0000256" key="6">
    <source>
        <dbReference type="SAM" id="MobiDB-lite"/>
    </source>
</evidence>
<dbReference type="AlphaFoldDB" id="A0A518BLW5"/>
<dbReference type="Proteomes" id="UP000316921">
    <property type="component" value="Chromosome"/>
</dbReference>
<evidence type="ECO:0000256" key="4">
    <source>
        <dbReference type="ARBA" id="ARBA00023125"/>
    </source>
</evidence>
<dbReference type="SUPFAM" id="SSF46689">
    <property type="entry name" value="Homeodomain-like"/>
    <property type="match status" value="1"/>
</dbReference>
<name>A0A518BLW5_9BACT</name>
<proteinExistence type="predicted"/>
<dbReference type="Gene3D" id="3.40.50.300">
    <property type="entry name" value="P-loop containing nucleotide triphosphate hydrolases"/>
    <property type="match status" value="1"/>
</dbReference>
<keyword evidence="9" id="KW-1185">Reference proteome</keyword>
<accession>A0A518BLW5</accession>
<dbReference type="PROSITE" id="PS00676">
    <property type="entry name" value="SIGMA54_INTERACT_2"/>
    <property type="match status" value="1"/>
</dbReference>
<keyword evidence="5" id="KW-0804">Transcription</keyword>
<dbReference type="InterPro" id="IPR025943">
    <property type="entry name" value="Sigma_54_int_dom_ATP-bd_2"/>
</dbReference>
<keyword evidence="1" id="KW-0547">Nucleotide-binding</keyword>
<dbReference type="InterPro" id="IPR027417">
    <property type="entry name" value="P-loop_NTPase"/>
</dbReference>
<evidence type="ECO:0000313" key="8">
    <source>
        <dbReference type="EMBL" id="QDU67964.1"/>
    </source>
</evidence>
<sequence length="192" mass="21155">MVGAFTGAQRRMKGRFELADGGTIFLDEIGEMPLHLQVDLLSVLQRRRVQRVGSDRVTGITDEALDALIRYRWPGNVRQLLNAIEHSLALCVGNEITLADLPDSVAGRDPASEDDHGSAGSARSETEAEGWLDQPLRPARAAAALAFERAYLEGLLRRHEGRVGKVAEAAGISARSLYGKLQRHELRKDDYR</sequence>
<dbReference type="InterPro" id="IPR002197">
    <property type="entry name" value="HTH_Fis"/>
</dbReference>
<dbReference type="SUPFAM" id="SSF52540">
    <property type="entry name" value="P-loop containing nucleoside triphosphate hydrolases"/>
    <property type="match status" value="1"/>
</dbReference>
<protein>
    <submittedName>
        <fullName evidence="8">Limonene hydroxylase</fullName>
    </submittedName>
</protein>
<dbReference type="GO" id="GO:0043565">
    <property type="term" value="F:sequence-specific DNA binding"/>
    <property type="evidence" value="ECO:0007669"/>
    <property type="project" value="InterPro"/>
</dbReference>
<dbReference type="GO" id="GO:0005524">
    <property type="term" value="F:ATP binding"/>
    <property type="evidence" value="ECO:0007669"/>
    <property type="project" value="UniProtKB-KW"/>
</dbReference>
<gene>
    <name evidence="8" type="ORF">Pla133_30550</name>
</gene>
<dbReference type="InterPro" id="IPR025944">
    <property type="entry name" value="Sigma_54_int_dom_CS"/>
</dbReference>
<keyword evidence="4" id="KW-0238">DNA-binding</keyword>
<dbReference type="PROSITE" id="PS00688">
    <property type="entry name" value="SIGMA54_INTERACT_3"/>
    <property type="match status" value="1"/>
</dbReference>
<reference evidence="8 9" key="1">
    <citation type="submission" date="2019-02" db="EMBL/GenBank/DDBJ databases">
        <title>Deep-cultivation of Planctomycetes and their phenomic and genomic characterization uncovers novel biology.</title>
        <authorList>
            <person name="Wiegand S."/>
            <person name="Jogler M."/>
            <person name="Boedeker C."/>
            <person name="Pinto D."/>
            <person name="Vollmers J."/>
            <person name="Rivas-Marin E."/>
            <person name="Kohn T."/>
            <person name="Peeters S.H."/>
            <person name="Heuer A."/>
            <person name="Rast P."/>
            <person name="Oberbeckmann S."/>
            <person name="Bunk B."/>
            <person name="Jeske O."/>
            <person name="Meyerdierks A."/>
            <person name="Storesund J.E."/>
            <person name="Kallscheuer N."/>
            <person name="Luecker S."/>
            <person name="Lage O.M."/>
            <person name="Pohl T."/>
            <person name="Merkel B.J."/>
            <person name="Hornburger P."/>
            <person name="Mueller R.-W."/>
            <person name="Bruemmer F."/>
            <person name="Labrenz M."/>
            <person name="Spormann A.M."/>
            <person name="Op den Camp H."/>
            <person name="Overmann J."/>
            <person name="Amann R."/>
            <person name="Jetten M.S.M."/>
            <person name="Mascher T."/>
            <person name="Medema M.H."/>
            <person name="Devos D.P."/>
            <person name="Kaster A.-K."/>
            <person name="Ovreas L."/>
            <person name="Rohde M."/>
            <person name="Galperin M.Y."/>
            <person name="Jogler C."/>
        </authorList>
    </citation>
    <scope>NUCLEOTIDE SEQUENCE [LARGE SCALE GENOMIC DNA]</scope>
    <source>
        <strain evidence="8 9">Pla133</strain>
    </source>
</reference>
<dbReference type="Pfam" id="PF00158">
    <property type="entry name" value="Sigma54_activat"/>
    <property type="match status" value="1"/>
</dbReference>
<dbReference type="EMBL" id="CP036287">
    <property type="protein sequence ID" value="QDU67964.1"/>
    <property type="molecule type" value="Genomic_DNA"/>
</dbReference>
<dbReference type="PROSITE" id="PS50045">
    <property type="entry name" value="SIGMA54_INTERACT_4"/>
    <property type="match status" value="1"/>
</dbReference>
<evidence type="ECO:0000259" key="7">
    <source>
        <dbReference type="PROSITE" id="PS50045"/>
    </source>
</evidence>
<dbReference type="Gene3D" id="1.10.10.60">
    <property type="entry name" value="Homeodomain-like"/>
    <property type="match status" value="1"/>
</dbReference>
<evidence type="ECO:0000313" key="9">
    <source>
        <dbReference type="Proteomes" id="UP000316921"/>
    </source>
</evidence>
<dbReference type="GO" id="GO:0006355">
    <property type="term" value="P:regulation of DNA-templated transcription"/>
    <property type="evidence" value="ECO:0007669"/>
    <property type="project" value="InterPro"/>
</dbReference>
<dbReference type="PANTHER" id="PTHR32071">
    <property type="entry name" value="TRANSCRIPTIONAL REGULATORY PROTEIN"/>
    <property type="match status" value="1"/>
</dbReference>
<dbReference type="KEGG" id="pbap:Pla133_30550"/>
<keyword evidence="2" id="KW-0067">ATP-binding</keyword>
<evidence type="ECO:0000256" key="5">
    <source>
        <dbReference type="ARBA" id="ARBA00023163"/>
    </source>
</evidence>
<dbReference type="PANTHER" id="PTHR32071:SF117">
    <property type="entry name" value="PTS-DEPENDENT DIHYDROXYACETONE KINASE OPERON REGULATORY PROTEIN-RELATED"/>
    <property type="match status" value="1"/>
</dbReference>
<feature type="region of interest" description="Disordered" evidence="6">
    <location>
        <begin position="103"/>
        <end position="133"/>
    </location>
</feature>
<dbReference type="InterPro" id="IPR002078">
    <property type="entry name" value="Sigma_54_int"/>
</dbReference>
<organism evidence="8 9">
    <name type="scientific">Engelhardtia mirabilis</name>
    <dbReference type="NCBI Taxonomy" id="2528011"/>
    <lineage>
        <taxon>Bacteria</taxon>
        <taxon>Pseudomonadati</taxon>
        <taxon>Planctomycetota</taxon>
        <taxon>Planctomycetia</taxon>
        <taxon>Planctomycetia incertae sedis</taxon>
        <taxon>Engelhardtia</taxon>
    </lineage>
</organism>
<dbReference type="InterPro" id="IPR009057">
    <property type="entry name" value="Homeodomain-like_sf"/>
</dbReference>
<feature type="domain" description="Sigma-54 factor interaction" evidence="7">
    <location>
        <begin position="1"/>
        <end position="72"/>
    </location>
</feature>
<dbReference type="Pfam" id="PF02954">
    <property type="entry name" value="HTH_8"/>
    <property type="match status" value="1"/>
</dbReference>
<evidence type="ECO:0000256" key="1">
    <source>
        <dbReference type="ARBA" id="ARBA00022741"/>
    </source>
</evidence>
<evidence type="ECO:0000256" key="2">
    <source>
        <dbReference type="ARBA" id="ARBA00022840"/>
    </source>
</evidence>